<feature type="chain" id="PRO_5013795603" description="Dirigent protein" evidence="1">
    <location>
        <begin position="31"/>
        <end position="182"/>
    </location>
</feature>
<accession>A0A2G8K3V3</accession>
<dbReference type="EMBL" id="MRZV01000912">
    <property type="protein sequence ID" value="PIK42684.1"/>
    <property type="molecule type" value="Genomic_DNA"/>
</dbReference>
<protein>
    <recommendedName>
        <fullName evidence="4">Dirigent protein</fullName>
    </recommendedName>
</protein>
<evidence type="ECO:0000313" key="2">
    <source>
        <dbReference type="EMBL" id="PIK42684.1"/>
    </source>
</evidence>
<feature type="signal peptide" evidence="1">
    <location>
        <begin position="1"/>
        <end position="30"/>
    </location>
</feature>
<keyword evidence="1" id="KW-0732">Signal</keyword>
<keyword evidence="3" id="KW-1185">Reference proteome</keyword>
<sequence>MASYTNGNKIFGLFCLLAFIILSSSQTTTATSHRLRSLYLRMLVSCNQLKVSRDELSSAITQTRDVSGVIHHSSVDSISGLNAHLGDVGVFDQEEDTSANNTHQGYATTTLRTGLRHRFRLMAMYIYVNGRQSQREELATSAQDLSKADIAIPDRSNVGLSAHTCQWETTALVSIKYSLMFK</sequence>
<evidence type="ECO:0008006" key="4">
    <source>
        <dbReference type="Google" id="ProtNLM"/>
    </source>
</evidence>
<proteinExistence type="predicted"/>
<gene>
    <name evidence="2" type="ORF">BSL78_20453</name>
</gene>
<name>A0A2G8K3V3_STIJA</name>
<organism evidence="2 3">
    <name type="scientific">Stichopus japonicus</name>
    <name type="common">Sea cucumber</name>
    <dbReference type="NCBI Taxonomy" id="307972"/>
    <lineage>
        <taxon>Eukaryota</taxon>
        <taxon>Metazoa</taxon>
        <taxon>Echinodermata</taxon>
        <taxon>Eleutherozoa</taxon>
        <taxon>Echinozoa</taxon>
        <taxon>Holothuroidea</taxon>
        <taxon>Aspidochirotacea</taxon>
        <taxon>Aspidochirotida</taxon>
        <taxon>Stichopodidae</taxon>
        <taxon>Apostichopus</taxon>
    </lineage>
</organism>
<comment type="caution">
    <text evidence="2">The sequence shown here is derived from an EMBL/GenBank/DDBJ whole genome shotgun (WGS) entry which is preliminary data.</text>
</comment>
<evidence type="ECO:0000313" key="3">
    <source>
        <dbReference type="Proteomes" id="UP000230750"/>
    </source>
</evidence>
<dbReference type="AlphaFoldDB" id="A0A2G8K3V3"/>
<reference evidence="2 3" key="1">
    <citation type="journal article" date="2017" name="PLoS Biol.">
        <title>The sea cucumber genome provides insights into morphological evolution and visceral regeneration.</title>
        <authorList>
            <person name="Zhang X."/>
            <person name="Sun L."/>
            <person name="Yuan J."/>
            <person name="Sun Y."/>
            <person name="Gao Y."/>
            <person name="Zhang L."/>
            <person name="Li S."/>
            <person name="Dai H."/>
            <person name="Hamel J.F."/>
            <person name="Liu C."/>
            <person name="Yu Y."/>
            <person name="Liu S."/>
            <person name="Lin W."/>
            <person name="Guo K."/>
            <person name="Jin S."/>
            <person name="Xu P."/>
            <person name="Storey K.B."/>
            <person name="Huan P."/>
            <person name="Zhang T."/>
            <person name="Zhou Y."/>
            <person name="Zhang J."/>
            <person name="Lin C."/>
            <person name="Li X."/>
            <person name="Xing L."/>
            <person name="Huo D."/>
            <person name="Sun M."/>
            <person name="Wang L."/>
            <person name="Mercier A."/>
            <person name="Li F."/>
            <person name="Yang H."/>
            <person name="Xiang J."/>
        </authorList>
    </citation>
    <scope>NUCLEOTIDE SEQUENCE [LARGE SCALE GENOMIC DNA]</scope>
    <source>
        <strain evidence="2">Shaxun</strain>
        <tissue evidence="2">Muscle</tissue>
    </source>
</reference>
<evidence type="ECO:0000256" key="1">
    <source>
        <dbReference type="SAM" id="SignalP"/>
    </source>
</evidence>
<dbReference type="Proteomes" id="UP000230750">
    <property type="component" value="Unassembled WGS sequence"/>
</dbReference>